<feature type="domain" description="CHRD" evidence="2">
    <location>
        <begin position="39"/>
        <end position="153"/>
    </location>
</feature>
<dbReference type="InterPro" id="IPR010895">
    <property type="entry name" value="CHRD"/>
</dbReference>
<dbReference type="Pfam" id="PF07452">
    <property type="entry name" value="CHRD"/>
    <property type="match status" value="1"/>
</dbReference>
<feature type="chain" id="PRO_5012338413" evidence="1">
    <location>
        <begin position="36"/>
        <end position="153"/>
    </location>
</feature>
<reference evidence="3 4" key="1">
    <citation type="submission" date="2017-09" db="EMBL/GenBank/DDBJ databases">
        <authorList>
            <person name="Ehlers B."/>
            <person name="Leendertz F.H."/>
        </authorList>
    </citation>
    <scope>NUCLEOTIDE SEQUENCE [LARGE SCALE GENOMIC DNA]</scope>
    <source>
        <strain evidence="3 4">CGMCC 1.05381</strain>
    </source>
</reference>
<evidence type="ECO:0000259" key="2">
    <source>
        <dbReference type="SMART" id="SM00754"/>
    </source>
</evidence>
<dbReference type="EMBL" id="OCST01000006">
    <property type="protein sequence ID" value="SOE74034.1"/>
    <property type="molecule type" value="Genomic_DNA"/>
</dbReference>
<dbReference type="Proteomes" id="UP000219440">
    <property type="component" value="Unassembled WGS sequence"/>
</dbReference>
<keyword evidence="1" id="KW-0732">Signal</keyword>
<evidence type="ECO:0000256" key="1">
    <source>
        <dbReference type="SAM" id="SignalP"/>
    </source>
</evidence>
<sequence length="153" mass="15825">MEIILSTITRASFRLLAVAATVAALTLAGGGIANAKPGGGPAIPLNNEQAGVPDTGASGFFSYTVSGSKFCYNLDVLHLSAPVTVAHIHVGERNAKGDVVIPLVVGSGTDWTVQSCTTVDSTVLANIAADPRGYYVNVHSERYKAGEIRGQLK</sequence>
<gene>
    <name evidence="3" type="ORF">SAMN06296378_2928</name>
</gene>
<proteinExistence type="predicted"/>
<dbReference type="AlphaFoldDB" id="A0A2C9A3G9"/>
<dbReference type="SMART" id="SM00754">
    <property type="entry name" value="CHRD"/>
    <property type="match status" value="1"/>
</dbReference>
<keyword evidence="4" id="KW-1185">Reference proteome</keyword>
<accession>A0A2C9A3G9</accession>
<name>A0A2C9A3G9_9MICO</name>
<feature type="signal peptide" evidence="1">
    <location>
        <begin position="1"/>
        <end position="35"/>
    </location>
</feature>
<evidence type="ECO:0000313" key="4">
    <source>
        <dbReference type="Proteomes" id="UP000219440"/>
    </source>
</evidence>
<protein>
    <submittedName>
        <fullName evidence="3">CHRD domain-containing protein</fullName>
    </submittedName>
</protein>
<organism evidence="3 4">
    <name type="scientific">Salinibacterium xinjiangense</name>
    <dbReference type="NCBI Taxonomy" id="386302"/>
    <lineage>
        <taxon>Bacteria</taxon>
        <taxon>Bacillati</taxon>
        <taxon>Actinomycetota</taxon>
        <taxon>Actinomycetes</taxon>
        <taxon>Micrococcales</taxon>
        <taxon>Microbacteriaceae</taxon>
        <taxon>Salinibacterium</taxon>
    </lineage>
</organism>
<evidence type="ECO:0000313" key="3">
    <source>
        <dbReference type="EMBL" id="SOE74034.1"/>
    </source>
</evidence>